<evidence type="ECO:0000256" key="1">
    <source>
        <dbReference type="SAM" id="MobiDB-lite"/>
    </source>
</evidence>
<reference evidence="3" key="1">
    <citation type="submission" date="2020-10" db="EMBL/GenBank/DDBJ databases">
        <title>Unveiling of a novel bifunctional photoreceptor, Dualchrome1, isolated from a cosmopolitan green alga.</title>
        <authorList>
            <person name="Suzuki S."/>
            <person name="Kawachi M."/>
        </authorList>
    </citation>
    <scope>NUCLEOTIDE SEQUENCE</scope>
    <source>
        <strain evidence="3">NIES 2893</strain>
    </source>
</reference>
<evidence type="ECO:0000313" key="3">
    <source>
        <dbReference type="EMBL" id="GHP03267.1"/>
    </source>
</evidence>
<protein>
    <recommendedName>
        <fullName evidence="2">Sialidase domain-containing protein</fullName>
    </recommendedName>
</protein>
<dbReference type="CDD" id="cd15482">
    <property type="entry name" value="Sialidase_non-viral"/>
    <property type="match status" value="1"/>
</dbReference>
<gene>
    <name evidence="3" type="ORF">PPROV_000202200</name>
</gene>
<accession>A0A830HDW3</accession>
<dbReference type="SUPFAM" id="SSF50939">
    <property type="entry name" value="Sialidases"/>
    <property type="match status" value="1"/>
</dbReference>
<dbReference type="AlphaFoldDB" id="A0A830HDW3"/>
<name>A0A830HDW3_9CHLO</name>
<feature type="region of interest" description="Disordered" evidence="1">
    <location>
        <begin position="162"/>
        <end position="206"/>
    </location>
</feature>
<organism evidence="3 4">
    <name type="scientific">Pycnococcus provasolii</name>
    <dbReference type="NCBI Taxonomy" id="41880"/>
    <lineage>
        <taxon>Eukaryota</taxon>
        <taxon>Viridiplantae</taxon>
        <taxon>Chlorophyta</taxon>
        <taxon>Pseudoscourfieldiophyceae</taxon>
        <taxon>Pseudoscourfieldiales</taxon>
        <taxon>Pycnococcaceae</taxon>
        <taxon>Pycnococcus</taxon>
    </lineage>
</organism>
<dbReference type="Gene3D" id="2.120.10.10">
    <property type="match status" value="1"/>
</dbReference>
<proteinExistence type="predicted"/>
<evidence type="ECO:0000313" key="4">
    <source>
        <dbReference type="Proteomes" id="UP000660262"/>
    </source>
</evidence>
<dbReference type="PANTHER" id="PTHR43752">
    <property type="entry name" value="BNR/ASP-BOX REPEAT FAMILY PROTEIN"/>
    <property type="match status" value="1"/>
</dbReference>
<feature type="compositionally biased region" description="Polar residues" evidence="1">
    <location>
        <begin position="162"/>
        <end position="173"/>
    </location>
</feature>
<feature type="domain" description="Sialidase" evidence="2">
    <location>
        <begin position="2"/>
        <end position="106"/>
    </location>
</feature>
<evidence type="ECO:0000259" key="2">
    <source>
        <dbReference type="Pfam" id="PF13088"/>
    </source>
</evidence>
<dbReference type="InterPro" id="IPR011040">
    <property type="entry name" value="Sialidase"/>
</dbReference>
<keyword evidence="4" id="KW-1185">Reference proteome</keyword>
<dbReference type="EMBL" id="BNJQ01000005">
    <property type="protein sequence ID" value="GHP03267.1"/>
    <property type="molecule type" value="Genomic_DNA"/>
</dbReference>
<dbReference type="Pfam" id="PF13088">
    <property type="entry name" value="BNR_2"/>
    <property type="match status" value="1"/>
</dbReference>
<dbReference type="OrthoDB" id="504663at2759"/>
<comment type="caution">
    <text evidence="3">The sequence shown here is derived from an EMBL/GenBank/DDBJ whole genome shotgun (WGS) entry which is preliminary data.</text>
</comment>
<dbReference type="PANTHER" id="PTHR43752:SF2">
    <property type="entry name" value="BNR_ASP-BOX REPEAT FAMILY PROTEIN"/>
    <property type="match status" value="1"/>
</dbReference>
<dbReference type="InterPro" id="IPR036278">
    <property type="entry name" value="Sialidase_sf"/>
</dbReference>
<dbReference type="Proteomes" id="UP000660262">
    <property type="component" value="Unassembled WGS sequence"/>
</dbReference>
<sequence>MSTSTDSGRSWSMPMPTTLPNPNSKIHALVVKLGVFAPNDGAYGDAIVMAYNHHIKLEDELGGVRTNLFIAVSINDGATWSDVAYLEVSKEPKYKYHYPTMLELKDECALAVFYTVGNKEFSSKGGVKVAFVDLKKWVSRANAIPLGEMNTRDERRTSYLSFLSQDDGSSTPPVKSVASKAKSTSRRSGGGSAQGKAPPADKADANALDRTYKVQMAQMKKGVDQFRVRNGFKRDQKIPYTSRRGQAIPDILERIS</sequence>